<dbReference type="Gene3D" id="3.40.50.300">
    <property type="entry name" value="P-loop containing nucleotide triphosphate hydrolases"/>
    <property type="match status" value="1"/>
</dbReference>
<dbReference type="SUPFAM" id="SSF52540">
    <property type="entry name" value="P-loop containing nucleoside triphosphate hydrolases"/>
    <property type="match status" value="1"/>
</dbReference>
<keyword evidence="3" id="KW-0067">ATP-binding</keyword>
<evidence type="ECO:0000313" key="4">
    <source>
        <dbReference type="Proteomes" id="UP001212803"/>
    </source>
</evidence>
<dbReference type="InterPro" id="IPR003593">
    <property type="entry name" value="AAA+_ATPase"/>
</dbReference>
<dbReference type="RefSeq" id="WP_270055919.1">
    <property type="nucleotide sequence ID" value="NZ_CP115149.1"/>
</dbReference>
<dbReference type="PANTHER" id="PTHR30050">
    <property type="entry name" value="CHROMOSOMAL REPLICATION INITIATOR PROTEIN DNAA"/>
    <property type="match status" value="1"/>
</dbReference>
<evidence type="ECO:0000259" key="2">
    <source>
        <dbReference type="SMART" id="SM00382"/>
    </source>
</evidence>
<gene>
    <name evidence="3" type="ORF">O0235_11475</name>
</gene>
<dbReference type="Proteomes" id="UP001212803">
    <property type="component" value="Chromosome"/>
</dbReference>
<dbReference type="SMART" id="SM00382">
    <property type="entry name" value="AAA"/>
    <property type="match status" value="1"/>
</dbReference>
<dbReference type="InterPro" id="IPR002611">
    <property type="entry name" value="IstB_ATP-bd"/>
</dbReference>
<feature type="compositionally biased region" description="Low complexity" evidence="1">
    <location>
        <begin position="14"/>
        <end position="26"/>
    </location>
</feature>
<dbReference type="EMBL" id="CP115149">
    <property type="protein sequence ID" value="WBL35392.1"/>
    <property type="molecule type" value="Genomic_DNA"/>
</dbReference>
<dbReference type="InterPro" id="IPR027417">
    <property type="entry name" value="P-loop_NTPase"/>
</dbReference>
<sequence length="289" mass="31493">MRTLKDALGALTTPSSPSSGQPAPSSNEPRPGWGELPRCPACGADDVEPPDWRHRCCVCRDGGRIRRGWPAGHPMFGRSEPCPACAGAAAITPAPGSQPAPPPEERMRIPARYRPVRIETWLPPDGKPRLAAAAYAASWPPPKPVLFLTGERGTGKTHLACGILRQVFEQHGVRGQFWPVVDLLDRLRRASDPDRATETVDDVQEQLLRVPLLVLDDLGAHRGTEWAEERLFALVDGRYRDALPMVVTSNVTLQELAPRVRSRLVDTASSVVVQVTGPDRRMGAPRDAA</sequence>
<keyword evidence="4" id="KW-1185">Reference proteome</keyword>
<feature type="domain" description="AAA+ ATPase" evidence="2">
    <location>
        <begin position="142"/>
        <end position="279"/>
    </location>
</feature>
<feature type="region of interest" description="Disordered" evidence="1">
    <location>
        <begin position="1"/>
        <end position="38"/>
    </location>
</feature>
<accession>A0ABY7M495</accession>
<proteinExistence type="predicted"/>
<reference evidence="3 4" key="1">
    <citation type="journal article" date="2023" name="ISME J.">
        <title>Thermophilic Dehalococcoidia with unusual traits shed light on an unexpected past.</title>
        <authorList>
            <person name="Palmer M."/>
            <person name="Covington J.K."/>
            <person name="Zhou E.M."/>
            <person name="Thomas S.C."/>
            <person name="Habib N."/>
            <person name="Seymour C.O."/>
            <person name="Lai D."/>
            <person name="Johnston J."/>
            <person name="Hashimi A."/>
            <person name="Jiao J.Y."/>
            <person name="Muok A.R."/>
            <person name="Liu L."/>
            <person name="Xian W.D."/>
            <person name="Zhi X.Y."/>
            <person name="Li M.M."/>
            <person name="Silva L.P."/>
            <person name="Bowen B.P."/>
            <person name="Louie K."/>
            <person name="Briegel A."/>
            <person name="Pett-Ridge J."/>
            <person name="Weber P.K."/>
            <person name="Tocheva E.I."/>
            <person name="Woyke T."/>
            <person name="Northen T.R."/>
            <person name="Mayali X."/>
            <person name="Li W.J."/>
            <person name="Hedlund B.P."/>
        </authorList>
    </citation>
    <scope>NUCLEOTIDE SEQUENCE [LARGE SCALE GENOMIC DNA]</scope>
    <source>
        <strain evidence="3 4">YIM 72310</strain>
    </source>
</reference>
<protein>
    <submittedName>
        <fullName evidence="3">ATP-binding protein</fullName>
    </submittedName>
</protein>
<dbReference type="PANTHER" id="PTHR30050:SF4">
    <property type="entry name" value="ATP-BINDING PROTEIN RV3427C IN INSERTION SEQUENCE-RELATED"/>
    <property type="match status" value="1"/>
</dbReference>
<name>A0ABY7M495_9CHLR</name>
<dbReference type="CDD" id="cd00009">
    <property type="entry name" value="AAA"/>
    <property type="match status" value="1"/>
</dbReference>
<organism evidence="3 4">
    <name type="scientific">Tepidiforma flava</name>
    <dbReference type="NCBI Taxonomy" id="3004094"/>
    <lineage>
        <taxon>Bacteria</taxon>
        <taxon>Bacillati</taxon>
        <taxon>Chloroflexota</taxon>
        <taxon>Tepidiformia</taxon>
        <taxon>Tepidiformales</taxon>
        <taxon>Tepidiformaceae</taxon>
        <taxon>Tepidiforma</taxon>
    </lineage>
</organism>
<evidence type="ECO:0000313" key="3">
    <source>
        <dbReference type="EMBL" id="WBL35392.1"/>
    </source>
</evidence>
<evidence type="ECO:0000256" key="1">
    <source>
        <dbReference type="SAM" id="MobiDB-lite"/>
    </source>
</evidence>
<keyword evidence="3" id="KW-0547">Nucleotide-binding</keyword>
<dbReference type="GO" id="GO:0005524">
    <property type="term" value="F:ATP binding"/>
    <property type="evidence" value="ECO:0007669"/>
    <property type="project" value="UniProtKB-KW"/>
</dbReference>
<dbReference type="Pfam" id="PF01695">
    <property type="entry name" value="IstB_IS21"/>
    <property type="match status" value="1"/>
</dbReference>